<evidence type="ECO:0000259" key="2">
    <source>
        <dbReference type="Pfam" id="PF13449"/>
    </source>
</evidence>
<dbReference type="Pfam" id="PF16640">
    <property type="entry name" value="Big_3_5"/>
    <property type="match status" value="2"/>
</dbReference>
<dbReference type="RefSeq" id="WP_129185110.1">
    <property type="nucleotide sequence ID" value="NZ_JAGIOG010000001.1"/>
</dbReference>
<dbReference type="SUPFAM" id="SSF82171">
    <property type="entry name" value="DPP6 N-terminal domain-like"/>
    <property type="match status" value="1"/>
</dbReference>
<sequence length="982" mass="102311">MSRTPLPARPSRLALVVRSIGRPALVGVAAGALAAAVLPATGATAAPSDAAAGQSFHRTATYPVYKNLPKDVAASSATVAEISDVSKDGRTLVYTDALGKRIGFLDITDPKAPVGAGSLSLAKLGDTDDQPTSVAVVGTYVLVVVDTSESFAKPSGRLDVVRLSDSKRIRSIELDGQPDSIDISADESYAAIAIENQRDEELAPSGKAKGDLPQLPAGFVQVVDLAGASPADWVAHRIDLVNDDGSALPSFVDAKIVEPTDPEPEYVSINSKNKLALTLQENNGIVVIDLATRAIEKVFSAGAVTASGFDTKKDGKISLTDSLTNVVREPDAIGWVDDTHVATANEGDWKGGSRGWSVFDATDGSVVWDAGSSFEKIAVKHGLYNDDRAGKKGPEPEGLSIATVGGTKYAFVGSERSNFVAVYDISDASAPVFRQILPATNGPEGILPIPGRDLLAVSSETDTAATNVRASVSLYQLGDGPDTFPSIVSDDVAGNPIGWSALGALSAKPGDASTIYAASDSVLKPGQIFTVDVAATPARITRALPVTKDGVGVDLDIEGIFARPQGGFWLANEGATGAGNVLHRTDADGAVQETVTLPTSITSHIKNWGLEGITATNDAKGEHVFVALQRQLWTDVNDQTETVDGDNVVRIGRYDVSDKSWHWFGYQLENPQRDGSDWVGLSEITAVDDDTLAVIERDKLNGPNARNKRIYTVDLPSTDPKNGELPVLDKKLAIDVLPALRATNGWTQEKLEGFTIAADGALYAVTDNDGLKDATGETDFLRLGRAVDAFGDQLRGTTTLSLSSPSTAYGQKPTVTVAVSGAKGIVPSGPVTIKDGSTVVGRGTVQDGTAQVTLSGLRVGSLTLVAEYAGGPRTPASASAPVSLTVAKGATSTRLSVAKRSARKGSKVTAKVTVTGTGFTPTGRVQIKDGNKVVKTLTVSGATRTVSVKLTSTGRRALRAVYVGSATAAPSTSAIDRVRVRR</sequence>
<dbReference type="InterPro" id="IPR011044">
    <property type="entry name" value="Quino_amine_DH_bsu"/>
</dbReference>
<feature type="domain" description="Bacterial Ig-like" evidence="3">
    <location>
        <begin position="897"/>
        <end position="980"/>
    </location>
</feature>
<evidence type="ECO:0000256" key="1">
    <source>
        <dbReference type="SAM" id="SignalP"/>
    </source>
</evidence>
<dbReference type="InterPro" id="IPR032109">
    <property type="entry name" value="Big_3_5"/>
</dbReference>
<dbReference type="OrthoDB" id="1016457at2"/>
<evidence type="ECO:0000259" key="3">
    <source>
        <dbReference type="Pfam" id="PF16640"/>
    </source>
</evidence>
<feature type="domain" description="Bacterial Ig-like" evidence="3">
    <location>
        <begin position="801"/>
        <end position="887"/>
    </location>
</feature>
<comment type="caution">
    <text evidence="5">The sequence shown here is derived from an EMBL/GenBank/DDBJ whole genome shotgun (WGS) entry which is preliminary data.</text>
</comment>
<dbReference type="InterPro" id="IPR006311">
    <property type="entry name" value="TAT_signal"/>
</dbReference>
<accession>A0A641AKB3</accession>
<dbReference type="InterPro" id="IPR055188">
    <property type="entry name" value="Choice_anch_I"/>
</dbReference>
<evidence type="ECO:0000313" key="6">
    <source>
        <dbReference type="Proteomes" id="UP001515100"/>
    </source>
</evidence>
<dbReference type="InterPro" id="IPR013783">
    <property type="entry name" value="Ig-like_fold"/>
</dbReference>
<dbReference type="Pfam" id="PF13449">
    <property type="entry name" value="Phytase-like"/>
    <property type="match status" value="1"/>
</dbReference>
<dbReference type="AlphaFoldDB" id="A0A641AKB3"/>
<feature type="domain" description="Phytase-like" evidence="2">
    <location>
        <begin position="498"/>
        <end position="769"/>
    </location>
</feature>
<evidence type="ECO:0000259" key="4">
    <source>
        <dbReference type="Pfam" id="PF22494"/>
    </source>
</evidence>
<evidence type="ECO:0000313" key="5">
    <source>
        <dbReference type="EMBL" id="KAA1373629.1"/>
    </source>
</evidence>
<dbReference type="Proteomes" id="UP001515100">
    <property type="component" value="Unassembled WGS sequence"/>
</dbReference>
<gene>
    <name evidence="5" type="ORF">ESP62_016870</name>
</gene>
<feature type="domain" description="Choice-of-anchor I" evidence="4">
    <location>
        <begin position="352"/>
        <end position="434"/>
    </location>
</feature>
<dbReference type="InterPro" id="IPR052956">
    <property type="entry name" value="Mesenchyme-surface_protein"/>
</dbReference>
<dbReference type="InterPro" id="IPR027372">
    <property type="entry name" value="Phytase-like_dom"/>
</dbReference>
<feature type="chain" id="PRO_5024931963" evidence="1">
    <location>
        <begin position="46"/>
        <end position="982"/>
    </location>
</feature>
<reference evidence="5" key="1">
    <citation type="submission" date="2019-09" db="EMBL/GenBank/DDBJ databases">
        <authorList>
            <person name="Li J."/>
        </authorList>
    </citation>
    <scope>NUCLEOTIDE SEQUENCE [LARGE SCALE GENOMIC DNA]</scope>
    <source>
        <strain evidence="5">NRBC 14897</strain>
    </source>
</reference>
<dbReference type="Pfam" id="PF22494">
    <property type="entry name" value="choice_anch_I"/>
    <property type="match status" value="1"/>
</dbReference>
<keyword evidence="1" id="KW-0732">Signal</keyword>
<dbReference type="GO" id="GO:0005975">
    <property type="term" value="P:carbohydrate metabolic process"/>
    <property type="evidence" value="ECO:0007669"/>
    <property type="project" value="UniProtKB-ARBA"/>
</dbReference>
<organism evidence="5 6">
    <name type="scientific">Aeromicrobium fastidiosum</name>
    <dbReference type="NCBI Taxonomy" id="52699"/>
    <lineage>
        <taxon>Bacteria</taxon>
        <taxon>Bacillati</taxon>
        <taxon>Actinomycetota</taxon>
        <taxon>Actinomycetes</taxon>
        <taxon>Propionibacteriales</taxon>
        <taxon>Nocardioidaceae</taxon>
        <taxon>Aeromicrobium</taxon>
    </lineage>
</organism>
<proteinExistence type="predicted"/>
<dbReference type="Gene3D" id="2.60.40.10">
    <property type="entry name" value="Immunoglobulins"/>
    <property type="match status" value="2"/>
</dbReference>
<dbReference type="EMBL" id="SDPP02000005">
    <property type="protein sequence ID" value="KAA1373629.1"/>
    <property type="molecule type" value="Genomic_DNA"/>
</dbReference>
<dbReference type="PANTHER" id="PTHR46928:SF1">
    <property type="entry name" value="MESENCHYME-SPECIFIC CELL SURFACE GLYCOPROTEIN"/>
    <property type="match status" value="1"/>
</dbReference>
<dbReference type="SUPFAM" id="SSF50969">
    <property type="entry name" value="YVTN repeat-like/Quinoprotein amine dehydrogenase"/>
    <property type="match status" value="1"/>
</dbReference>
<dbReference type="PROSITE" id="PS51318">
    <property type="entry name" value="TAT"/>
    <property type="match status" value="1"/>
</dbReference>
<name>A0A641AKB3_9ACTN</name>
<keyword evidence="6" id="KW-1185">Reference proteome</keyword>
<dbReference type="PANTHER" id="PTHR46928">
    <property type="entry name" value="MESENCHYME-SPECIFIC CELL SURFACE GLYCOPROTEIN"/>
    <property type="match status" value="1"/>
</dbReference>
<protein>
    <submittedName>
        <fullName evidence="5">Alkaline phosphatase</fullName>
    </submittedName>
</protein>
<feature type="signal peptide" evidence="1">
    <location>
        <begin position="1"/>
        <end position="45"/>
    </location>
</feature>